<gene>
    <name evidence="13" type="primary">HIS5</name>
    <name evidence="13" type="ORF">NW768_005678</name>
</gene>
<keyword evidence="6" id="KW-0028">Amino-acid biosynthesis</keyword>
<evidence type="ECO:0000256" key="2">
    <source>
        <dbReference type="ARBA" id="ARBA00005011"/>
    </source>
</evidence>
<sequence>MAPFNLETCARPNILALQPYRCARDDYKDDGTNILLDANENAYGPSLNSDVAKQTANGVDVDLLGLHRYPDPHQEPLKQQLCELRNTHAHTSKTLKPENLFVGVGSDEAIDALLRCFCVPGKDRILTCPPTYGMYSVSAQVNDVAIVKVPLLEAPSFSIDVPAVLDALTNEPNIKLVYLCSPGNPTGSVLAKSDVQQILDHPTWNGVVVLDEAYIDFAPDDASLAEWVTEFPNLVVMQTLSKAFGMAGIRLGAAFTSPPIARLLNSLKAPYNISSPTSALASYAVSEKGLAIMRDHRARLLESRDRLIKELPKIPGVGRLRGGTESNFLLYEMLNSAGEPDNSVALAVYEKLAEGKGVVVRFRGKEHGCLGCLRITVGTDAEVTRFLESLKTTLAEVRGS</sequence>
<dbReference type="PANTHER" id="PTHR42885">
    <property type="entry name" value="HISTIDINOL-PHOSPHATE AMINOTRANSFERASE-RELATED"/>
    <property type="match status" value="1"/>
</dbReference>
<keyword evidence="5 13" id="KW-0032">Aminotransferase</keyword>
<evidence type="ECO:0000256" key="3">
    <source>
        <dbReference type="ARBA" id="ARBA00008392"/>
    </source>
</evidence>
<feature type="domain" description="Aminotransferase class I/classII large" evidence="12">
    <location>
        <begin position="34"/>
        <end position="390"/>
    </location>
</feature>
<evidence type="ECO:0000256" key="11">
    <source>
        <dbReference type="ARBA" id="ARBA00047481"/>
    </source>
</evidence>
<comment type="catalytic activity">
    <reaction evidence="11">
        <text>L-histidinol phosphate + 2-oxoglutarate = 3-(imidazol-4-yl)-2-oxopropyl phosphate + L-glutamate</text>
        <dbReference type="Rhea" id="RHEA:23744"/>
        <dbReference type="ChEBI" id="CHEBI:16810"/>
        <dbReference type="ChEBI" id="CHEBI:29985"/>
        <dbReference type="ChEBI" id="CHEBI:57766"/>
        <dbReference type="ChEBI" id="CHEBI:57980"/>
        <dbReference type="EC" id="2.6.1.9"/>
    </reaction>
</comment>
<dbReference type="InterPro" id="IPR001917">
    <property type="entry name" value="Aminotrans_II_pyridoxalP_BS"/>
</dbReference>
<proteinExistence type="inferred from homology"/>
<accession>A0ABQ8RCK6</accession>
<dbReference type="HAMAP" id="MF_01023">
    <property type="entry name" value="HisC_aminotrans_2"/>
    <property type="match status" value="1"/>
</dbReference>
<evidence type="ECO:0000256" key="8">
    <source>
        <dbReference type="ARBA" id="ARBA00022898"/>
    </source>
</evidence>
<dbReference type="GO" id="GO:0004400">
    <property type="term" value="F:histidinol-phosphate transaminase activity"/>
    <property type="evidence" value="ECO:0007669"/>
    <property type="project" value="UniProtKB-EC"/>
</dbReference>
<dbReference type="Proteomes" id="UP001152024">
    <property type="component" value="Unassembled WGS sequence"/>
</dbReference>
<evidence type="ECO:0000256" key="7">
    <source>
        <dbReference type="ARBA" id="ARBA00022679"/>
    </source>
</evidence>
<dbReference type="Pfam" id="PF00155">
    <property type="entry name" value="Aminotran_1_2"/>
    <property type="match status" value="1"/>
</dbReference>
<evidence type="ECO:0000256" key="5">
    <source>
        <dbReference type="ARBA" id="ARBA00022576"/>
    </source>
</evidence>
<dbReference type="InterPro" id="IPR015421">
    <property type="entry name" value="PyrdxlP-dep_Trfase_major"/>
</dbReference>
<dbReference type="InterPro" id="IPR005861">
    <property type="entry name" value="HisP_aminotrans"/>
</dbReference>
<comment type="caution">
    <text evidence="13">The sequence shown here is derived from an EMBL/GenBank/DDBJ whole genome shotgun (WGS) entry which is preliminary data.</text>
</comment>
<reference evidence="13" key="1">
    <citation type="submission" date="2022-09" db="EMBL/GenBank/DDBJ databases">
        <title>Fusarium specimens isolated from Avocado Roots.</title>
        <authorList>
            <person name="Stajich J."/>
            <person name="Roper C."/>
            <person name="Heimlech-Rivalta G."/>
        </authorList>
    </citation>
    <scope>NUCLEOTIDE SEQUENCE</scope>
    <source>
        <strain evidence="13">CF00095</strain>
    </source>
</reference>
<evidence type="ECO:0000256" key="1">
    <source>
        <dbReference type="ARBA" id="ARBA00001933"/>
    </source>
</evidence>
<protein>
    <recommendedName>
        <fullName evidence="4">histidinol-phosphate transaminase</fullName>
        <ecNumber evidence="4">2.6.1.9</ecNumber>
    </recommendedName>
    <alternativeName>
        <fullName evidence="10">Imidazole acetol-phosphate transaminase</fullName>
    </alternativeName>
</protein>
<dbReference type="InterPro" id="IPR015424">
    <property type="entry name" value="PyrdxlP-dep_Trfase"/>
</dbReference>
<dbReference type="EMBL" id="JAOQBH010000008">
    <property type="protein sequence ID" value="KAJ4131491.1"/>
    <property type="molecule type" value="Genomic_DNA"/>
</dbReference>
<evidence type="ECO:0000313" key="14">
    <source>
        <dbReference type="Proteomes" id="UP001152024"/>
    </source>
</evidence>
<keyword evidence="9" id="KW-0368">Histidine biosynthesis</keyword>
<comment type="similarity">
    <text evidence="3">Belongs to the class-II pyridoxal-phosphate-dependent aminotransferase family.</text>
</comment>
<dbReference type="NCBIfam" id="TIGR01141">
    <property type="entry name" value="hisC"/>
    <property type="match status" value="1"/>
</dbReference>
<comment type="pathway">
    <text evidence="2">Amino-acid biosynthesis; L-histidine biosynthesis; L-histidine from 5-phospho-alpha-D-ribose 1-diphosphate: step 7/9.</text>
</comment>
<keyword evidence="8" id="KW-0663">Pyridoxal phosphate</keyword>
<dbReference type="Gene3D" id="3.40.640.10">
    <property type="entry name" value="Type I PLP-dependent aspartate aminotransferase-like (Major domain)"/>
    <property type="match status" value="1"/>
</dbReference>
<dbReference type="SUPFAM" id="SSF53383">
    <property type="entry name" value="PLP-dependent transferases"/>
    <property type="match status" value="1"/>
</dbReference>
<dbReference type="Gene3D" id="3.90.1150.10">
    <property type="entry name" value="Aspartate Aminotransferase, domain 1"/>
    <property type="match status" value="1"/>
</dbReference>
<evidence type="ECO:0000256" key="4">
    <source>
        <dbReference type="ARBA" id="ARBA00012748"/>
    </source>
</evidence>
<name>A0ABQ8RCK6_FUSEQ</name>
<evidence type="ECO:0000256" key="9">
    <source>
        <dbReference type="ARBA" id="ARBA00023102"/>
    </source>
</evidence>
<keyword evidence="14" id="KW-1185">Reference proteome</keyword>
<evidence type="ECO:0000259" key="12">
    <source>
        <dbReference type="Pfam" id="PF00155"/>
    </source>
</evidence>
<comment type="cofactor">
    <cofactor evidence="1">
        <name>pyridoxal 5'-phosphate</name>
        <dbReference type="ChEBI" id="CHEBI:597326"/>
    </cofactor>
</comment>
<evidence type="ECO:0000256" key="10">
    <source>
        <dbReference type="ARBA" id="ARBA00030262"/>
    </source>
</evidence>
<organism evidence="13 14">
    <name type="scientific">Fusarium equiseti</name>
    <name type="common">Fusarium scirpi</name>
    <dbReference type="NCBI Taxonomy" id="61235"/>
    <lineage>
        <taxon>Eukaryota</taxon>
        <taxon>Fungi</taxon>
        <taxon>Dikarya</taxon>
        <taxon>Ascomycota</taxon>
        <taxon>Pezizomycotina</taxon>
        <taxon>Sordariomycetes</taxon>
        <taxon>Hypocreomycetidae</taxon>
        <taxon>Hypocreales</taxon>
        <taxon>Nectriaceae</taxon>
        <taxon>Fusarium</taxon>
        <taxon>Fusarium incarnatum-equiseti species complex</taxon>
    </lineage>
</organism>
<dbReference type="EC" id="2.6.1.9" evidence="4"/>
<dbReference type="InterPro" id="IPR004839">
    <property type="entry name" value="Aminotransferase_I/II_large"/>
</dbReference>
<evidence type="ECO:0000256" key="6">
    <source>
        <dbReference type="ARBA" id="ARBA00022605"/>
    </source>
</evidence>
<evidence type="ECO:0000313" key="13">
    <source>
        <dbReference type="EMBL" id="KAJ4131491.1"/>
    </source>
</evidence>
<keyword evidence="7 13" id="KW-0808">Transferase</keyword>
<dbReference type="PROSITE" id="PS00599">
    <property type="entry name" value="AA_TRANSFER_CLASS_2"/>
    <property type="match status" value="1"/>
</dbReference>
<dbReference type="InterPro" id="IPR015422">
    <property type="entry name" value="PyrdxlP-dep_Trfase_small"/>
</dbReference>
<dbReference type="PANTHER" id="PTHR42885:SF2">
    <property type="entry name" value="HISTIDINOL-PHOSPHATE AMINOTRANSFERASE"/>
    <property type="match status" value="1"/>
</dbReference>
<dbReference type="CDD" id="cd00609">
    <property type="entry name" value="AAT_like"/>
    <property type="match status" value="1"/>
</dbReference>